<reference evidence="2 3" key="1">
    <citation type="submission" date="2020-08" db="EMBL/GenBank/DDBJ databases">
        <title>Sequencing the genomes of 1000 actinobacteria strains.</title>
        <authorList>
            <person name="Klenk H.-P."/>
        </authorList>
    </citation>
    <scope>NUCLEOTIDE SEQUENCE [LARGE SCALE GENOMIC DNA]</scope>
    <source>
        <strain evidence="2 3">DSM 44230</strain>
    </source>
</reference>
<dbReference type="PANTHER" id="PTHR30289:SF1">
    <property type="entry name" value="PEBP (PHOSPHATIDYLETHANOLAMINE-BINDING PROTEIN) FAMILY PROTEIN"/>
    <property type="match status" value="1"/>
</dbReference>
<keyword evidence="3" id="KW-1185">Reference proteome</keyword>
<dbReference type="InterPro" id="IPR036610">
    <property type="entry name" value="PEBP-like_sf"/>
</dbReference>
<sequence length="181" mass="19052">MSLERPVAPDPYSLLPKVGSFTVTSTEVTDGEQLPSAQVFNGMGVSGENRSPQLSWRDFPAETKSFAVTCFDPDAPTPSGFWHWLVVDVPGSVTELAADAGRADGSGLPAGAFHVRTDFGSEGYGGAAPPAGDHPHRYMFVVHALDVETLGVDASATPAVVSFNLVFHTLARAVISPVFAH</sequence>
<protein>
    <submittedName>
        <fullName evidence="2">Raf kinase inhibitor-like YbhB/YbcL family protein</fullName>
    </submittedName>
</protein>
<dbReference type="PANTHER" id="PTHR30289">
    <property type="entry name" value="UNCHARACTERIZED PROTEIN YBCL-RELATED"/>
    <property type="match status" value="1"/>
</dbReference>
<dbReference type="RefSeq" id="WP_185008914.1">
    <property type="nucleotide sequence ID" value="NZ_BAAAUI010000034.1"/>
</dbReference>
<evidence type="ECO:0000313" key="3">
    <source>
        <dbReference type="Proteomes" id="UP000533598"/>
    </source>
</evidence>
<evidence type="ECO:0000313" key="2">
    <source>
        <dbReference type="EMBL" id="MBB4681963.1"/>
    </source>
</evidence>
<comment type="similarity">
    <text evidence="1">Belongs to the UPF0098 family.</text>
</comment>
<dbReference type="Pfam" id="PF01161">
    <property type="entry name" value="PBP"/>
    <property type="match status" value="1"/>
</dbReference>
<dbReference type="EMBL" id="JACHMH010000001">
    <property type="protein sequence ID" value="MBB4681963.1"/>
    <property type="molecule type" value="Genomic_DNA"/>
</dbReference>
<dbReference type="AlphaFoldDB" id="A0A7W7CLH2"/>
<dbReference type="InterPro" id="IPR008914">
    <property type="entry name" value="PEBP"/>
</dbReference>
<name>A0A7W7CLH2_9PSEU</name>
<comment type="caution">
    <text evidence="2">The sequence shown here is derived from an EMBL/GenBank/DDBJ whole genome shotgun (WGS) entry which is preliminary data.</text>
</comment>
<accession>A0A7W7CLH2</accession>
<dbReference type="Gene3D" id="3.90.280.10">
    <property type="entry name" value="PEBP-like"/>
    <property type="match status" value="1"/>
</dbReference>
<organism evidence="2 3">
    <name type="scientific">Crossiella cryophila</name>
    <dbReference type="NCBI Taxonomy" id="43355"/>
    <lineage>
        <taxon>Bacteria</taxon>
        <taxon>Bacillati</taxon>
        <taxon>Actinomycetota</taxon>
        <taxon>Actinomycetes</taxon>
        <taxon>Pseudonocardiales</taxon>
        <taxon>Pseudonocardiaceae</taxon>
        <taxon>Crossiella</taxon>
    </lineage>
</organism>
<dbReference type="InterPro" id="IPR005247">
    <property type="entry name" value="YbhB_YbcL/LppC-like"/>
</dbReference>
<dbReference type="NCBIfam" id="TIGR00481">
    <property type="entry name" value="YbhB/YbcL family Raf kinase inhibitor-like protein"/>
    <property type="match status" value="1"/>
</dbReference>
<gene>
    <name evidence="2" type="ORF">HNR67_008081</name>
</gene>
<dbReference type="SUPFAM" id="SSF49777">
    <property type="entry name" value="PEBP-like"/>
    <property type="match status" value="1"/>
</dbReference>
<proteinExistence type="inferred from homology"/>
<evidence type="ECO:0000256" key="1">
    <source>
        <dbReference type="ARBA" id="ARBA00007120"/>
    </source>
</evidence>
<dbReference type="CDD" id="cd00865">
    <property type="entry name" value="PEBP_bact_arch"/>
    <property type="match status" value="1"/>
</dbReference>
<dbReference type="Proteomes" id="UP000533598">
    <property type="component" value="Unassembled WGS sequence"/>
</dbReference>